<proteinExistence type="predicted"/>
<evidence type="ECO:0000313" key="3">
    <source>
        <dbReference type="Proteomes" id="UP000268093"/>
    </source>
</evidence>
<name>A0A433DMF3_9FUNG</name>
<comment type="caution">
    <text evidence="2">The sequence shown here is derived from an EMBL/GenBank/DDBJ whole genome shotgun (WGS) entry which is preliminary data.</text>
</comment>
<reference evidence="2 3" key="1">
    <citation type="journal article" date="2018" name="New Phytol.">
        <title>Phylogenomics of Endogonaceae and evolution of mycorrhizas within Mucoromycota.</title>
        <authorList>
            <person name="Chang Y."/>
            <person name="Desiro A."/>
            <person name="Na H."/>
            <person name="Sandor L."/>
            <person name="Lipzen A."/>
            <person name="Clum A."/>
            <person name="Barry K."/>
            <person name="Grigoriev I.V."/>
            <person name="Martin F.M."/>
            <person name="Stajich J.E."/>
            <person name="Smith M.E."/>
            <person name="Bonito G."/>
            <person name="Spatafora J.W."/>
        </authorList>
    </citation>
    <scope>NUCLEOTIDE SEQUENCE [LARGE SCALE GENOMIC DNA]</scope>
    <source>
        <strain evidence="2 3">GMNB39</strain>
    </source>
</reference>
<evidence type="ECO:0000313" key="2">
    <source>
        <dbReference type="EMBL" id="RUP51866.1"/>
    </source>
</evidence>
<feature type="region of interest" description="Disordered" evidence="1">
    <location>
        <begin position="212"/>
        <end position="234"/>
    </location>
</feature>
<protein>
    <submittedName>
        <fullName evidence="2">Uncharacterized protein</fullName>
    </submittedName>
</protein>
<feature type="compositionally biased region" description="Basic and acidic residues" evidence="1">
    <location>
        <begin position="154"/>
        <end position="168"/>
    </location>
</feature>
<feature type="non-terminal residue" evidence="2">
    <location>
        <position position="403"/>
    </location>
</feature>
<organism evidence="2 3">
    <name type="scientific">Jimgerdemannia flammicorona</name>
    <dbReference type="NCBI Taxonomy" id="994334"/>
    <lineage>
        <taxon>Eukaryota</taxon>
        <taxon>Fungi</taxon>
        <taxon>Fungi incertae sedis</taxon>
        <taxon>Mucoromycota</taxon>
        <taxon>Mucoromycotina</taxon>
        <taxon>Endogonomycetes</taxon>
        <taxon>Endogonales</taxon>
        <taxon>Endogonaceae</taxon>
        <taxon>Jimgerdemannia</taxon>
    </lineage>
</organism>
<feature type="compositionally biased region" description="Polar residues" evidence="1">
    <location>
        <begin position="224"/>
        <end position="234"/>
    </location>
</feature>
<feature type="region of interest" description="Disordered" evidence="1">
    <location>
        <begin position="133"/>
        <end position="168"/>
    </location>
</feature>
<dbReference type="Proteomes" id="UP000268093">
    <property type="component" value="Unassembled WGS sequence"/>
</dbReference>
<gene>
    <name evidence="2" type="ORF">BC936DRAFT_145031</name>
</gene>
<accession>A0A433DMF3</accession>
<evidence type="ECO:0000256" key="1">
    <source>
        <dbReference type="SAM" id="MobiDB-lite"/>
    </source>
</evidence>
<dbReference type="EMBL" id="RBNI01000379">
    <property type="protein sequence ID" value="RUP51866.1"/>
    <property type="molecule type" value="Genomic_DNA"/>
</dbReference>
<feature type="compositionally biased region" description="Basic residues" evidence="1">
    <location>
        <begin position="213"/>
        <end position="222"/>
    </location>
</feature>
<dbReference type="AlphaFoldDB" id="A0A433DMF3"/>
<keyword evidence="3" id="KW-1185">Reference proteome</keyword>
<sequence>MAAAMSTGFSEAQLQAFMIFGQTEAVANPTPDLNLVDANLYSFQDQFQYELSVYAGQCSAIATTPDIPSQGQVPNEYPDQYSTIALATPDILSQIPLMEPHLLMGPNPPMGPNLYAKPYTGATYQAIQDQVHTTSTGQPSCGFKHYSPDDEEKTEDKRKNKKQRTEVKLKSKKPPSCINCYNTHKACVKKVKYKKCERCERKCLECDNDTNHRITRSSRKSPKVPTQLNENEGSQMLPEEPQNVINFSAQLNENEGSRMLSEEPQNVVNLPAQLNENEGSRMLPEEPQNVINFPAQLNETEGSRMLPEEPQNVINSLEAPSKESQNVIHSSEVLQADEPDDYIQLKKYINSSLMKDIEDVVNERGVALMALDENGMPVFDLVVLDLIYPNVNTSNANNRRESD</sequence>